<evidence type="ECO:0000256" key="2">
    <source>
        <dbReference type="ARBA" id="ARBA00022801"/>
    </source>
</evidence>
<name>A0A517KY17_9PEZI</name>
<dbReference type="SUPFAM" id="SSF53474">
    <property type="entry name" value="alpha/beta-Hydrolases"/>
    <property type="match status" value="1"/>
</dbReference>
<dbReference type="Proteomes" id="UP000316270">
    <property type="component" value="Chromosome 1"/>
</dbReference>
<dbReference type="PROSITE" id="PS00122">
    <property type="entry name" value="CARBOXYLESTERASE_B_1"/>
    <property type="match status" value="1"/>
</dbReference>
<gene>
    <name evidence="5" type="ORF">FKW77_010638</name>
</gene>
<proteinExistence type="inferred from homology"/>
<feature type="domain" description="Carboxylesterase type B" evidence="4">
    <location>
        <begin position="13"/>
        <end position="494"/>
    </location>
</feature>
<dbReference type="InterPro" id="IPR019826">
    <property type="entry name" value="Carboxylesterase_B_AS"/>
</dbReference>
<evidence type="ECO:0000259" key="4">
    <source>
        <dbReference type="Pfam" id="PF00135"/>
    </source>
</evidence>
<dbReference type="GO" id="GO:0016787">
    <property type="term" value="F:hydrolase activity"/>
    <property type="evidence" value="ECO:0007669"/>
    <property type="project" value="UniProtKB-KW"/>
</dbReference>
<evidence type="ECO:0000256" key="3">
    <source>
        <dbReference type="RuleBase" id="RU361235"/>
    </source>
</evidence>
<comment type="similarity">
    <text evidence="1 3">Belongs to the type-B carboxylesterase/lipase family.</text>
</comment>
<dbReference type="PANTHER" id="PTHR43142">
    <property type="entry name" value="CARBOXYLIC ESTER HYDROLASE"/>
    <property type="match status" value="1"/>
</dbReference>
<dbReference type="Gene3D" id="3.40.50.1820">
    <property type="entry name" value="alpha/beta hydrolase"/>
    <property type="match status" value="1"/>
</dbReference>
<dbReference type="EC" id="3.1.1.-" evidence="3"/>
<evidence type="ECO:0000313" key="6">
    <source>
        <dbReference type="Proteomes" id="UP000316270"/>
    </source>
</evidence>
<sequence length="535" mass="59593">MTVPYPLDLQFRGFIEGSTIKEKSSGRTLCHYFGGIPYALPPIGPFRWQRPRPLEPCYRYGTRANPGRYTGAASVCPQPGKPTSLFDEDCLQCNIWVPHGEAPKRGWPVYFYIHGGFLQFGNSNNPGNPSGLLPTTSFKAIIVKPAYRLNVFGFLASHEFSAAQRKTVGNLGFWDLRLALEWTYKNINYFGGDPSNITIGGYSAGAHCAFYQLAYDLDQLPKSRLIKRVIMHSNGPGVPPKSLEEAQLQFNELLSVLSIPQSAPSSEKLELLRSKSSQELVAATSKMKLHQFRAITDGDFVKPSLFPSIQNGSFAAKLVASYTQLIIGDCSTEHYIYALHRPVPSPSANTIFKRLTADYPAHICQALARHYSPTGHLPPGCTTWKEAFGKIYAEVQIHATQRGFISALHRHGAGHLVHRYRIDWRSKTANTPKRFGATHGADMAVWFFGDGKALPENEEKIVRDAFIDDLARFIRGERMQGWEGLKADEARLLKADGTVGVCKDEQWEEGVKVWDAIMNAPVTTLMTVGREQSKL</sequence>
<dbReference type="EMBL" id="CP042185">
    <property type="protein sequence ID" value="QDS68274.1"/>
    <property type="molecule type" value="Genomic_DNA"/>
</dbReference>
<keyword evidence="6" id="KW-1185">Reference proteome</keyword>
<dbReference type="Pfam" id="PF00135">
    <property type="entry name" value="COesterase"/>
    <property type="match status" value="1"/>
</dbReference>
<protein>
    <recommendedName>
        <fullName evidence="3">Carboxylic ester hydrolase</fullName>
        <ecNumber evidence="3">3.1.1.-</ecNumber>
    </recommendedName>
</protein>
<dbReference type="AlphaFoldDB" id="A0A517KY17"/>
<dbReference type="PANTHER" id="PTHR43142:SF4">
    <property type="entry name" value="CARBOXYLIC ESTER HYDROLASE"/>
    <property type="match status" value="1"/>
</dbReference>
<reference evidence="5 6" key="1">
    <citation type="submission" date="2019-07" db="EMBL/GenBank/DDBJ databases">
        <title>Finished genome of Venturia effusa.</title>
        <authorList>
            <person name="Young C.A."/>
            <person name="Cox M.P."/>
            <person name="Ganley A.R.D."/>
            <person name="David W.J."/>
        </authorList>
    </citation>
    <scope>NUCLEOTIDE SEQUENCE [LARGE SCALE GENOMIC DNA]</scope>
    <source>
        <strain evidence="6">albino</strain>
    </source>
</reference>
<evidence type="ECO:0000256" key="1">
    <source>
        <dbReference type="ARBA" id="ARBA00005964"/>
    </source>
</evidence>
<dbReference type="OrthoDB" id="6846267at2759"/>
<dbReference type="InterPro" id="IPR002018">
    <property type="entry name" value="CarbesteraseB"/>
</dbReference>
<evidence type="ECO:0000313" key="5">
    <source>
        <dbReference type="EMBL" id="QDS68274.1"/>
    </source>
</evidence>
<dbReference type="InterPro" id="IPR029058">
    <property type="entry name" value="AB_hydrolase_fold"/>
</dbReference>
<organism evidence="5 6">
    <name type="scientific">Venturia effusa</name>
    <dbReference type="NCBI Taxonomy" id="50376"/>
    <lineage>
        <taxon>Eukaryota</taxon>
        <taxon>Fungi</taxon>
        <taxon>Dikarya</taxon>
        <taxon>Ascomycota</taxon>
        <taxon>Pezizomycotina</taxon>
        <taxon>Dothideomycetes</taxon>
        <taxon>Pleosporomycetidae</taxon>
        <taxon>Venturiales</taxon>
        <taxon>Venturiaceae</taxon>
        <taxon>Venturia</taxon>
    </lineage>
</organism>
<keyword evidence="2 3" id="KW-0378">Hydrolase</keyword>
<accession>A0A517KY17</accession>
<dbReference type="STRING" id="50376.A0A517KY17"/>